<evidence type="ECO:0000313" key="2">
    <source>
        <dbReference type="Proteomes" id="UP001589776"/>
    </source>
</evidence>
<dbReference type="Gene3D" id="3.40.50.720">
    <property type="entry name" value="NAD(P)-binding Rossmann-like Domain"/>
    <property type="match status" value="1"/>
</dbReference>
<proteinExistence type="predicted"/>
<gene>
    <name evidence="1" type="ORF">ACFFK0_26205</name>
</gene>
<dbReference type="SUPFAM" id="SSF69572">
    <property type="entry name" value="Activating enzymes of the ubiquitin-like proteins"/>
    <property type="match status" value="1"/>
</dbReference>
<protein>
    <submittedName>
        <fullName evidence="1">TOMM leader peptide-binding protein</fullName>
    </submittedName>
</protein>
<organism evidence="1 2">
    <name type="scientific">Paenibacillus chartarius</name>
    <dbReference type="NCBI Taxonomy" id="747481"/>
    <lineage>
        <taxon>Bacteria</taxon>
        <taxon>Bacillati</taxon>
        <taxon>Bacillota</taxon>
        <taxon>Bacilli</taxon>
        <taxon>Bacillales</taxon>
        <taxon>Paenibacillaceae</taxon>
        <taxon>Paenibacillus</taxon>
    </lineage>
</organism>
<dbReference type="RefSeq" id="WP_377473524.1">
    <property type="nucleotide sequence ID" value="NZ_JBHLWN010000105.1"/>
</dbReference>
<reference evidence="1 2" key="1">
    <citation type="submission" date="2024-09" db="EMBL/GenBank/DDBJ databases">
        <authorList>
            <person name="Sun Q."/>
            <person name="Mori K."/>
        </authorList>
    </citation>
    <scope>NUCLEOTIDE SEQUENCE [LARGE SCALE GENOMIC DNA]</scope>
    <source>
        <strain evidence="1 2">CCM 7759</strain>
    </source>
</reference>
<sequence length="189" mass="20782">MHRPIVAVTSDGNPHSALVQAVRTAGLDLVCVQKAEDIPPGTELTVLFDAEREGTVFNDAAFARKLAWLPVQCSGASARIGPIVVPGETSCYRCVKLRMQSHGADDMPGVQPANGLAYSLLMHVIAQECLKWLRRRETGDLPLTYQHMLEFDAYRLQGDVQPVYKIPTCPTCGVPAVMLPQAWRKEVAW</sequence>
<dbReference type="NCBIfam" id="TIGR03882">
    <property type="entry name" value="cyclo_dehyd_2"/>
    <property type="match status" value="1"/>
</dbReference>
<comment type="caution">
    <text evidence="1">The sequence shown here is derived from an EMBL/GenBank/DDBJ whole genome shotgun (WGS) entry which is preliminary data.</text>
</comment>
<evidence type="ECO:0000313" key="1">
    <source>
        <dbReference type="EMBL" id="MFC0215895.1"/>
    </source>
</evidence>
<keyword evidence="2" id="KW-1185">Reference proteome</keyword>
<dbReference type="InterPro" id="IPR022291">
    <property type="entry name" value="Bacteriocin_synth_cyclodeHase"/>
</dbReference>
<dbReference type="InterPro" id="IPR035985">
    <property type="entry name" value="Ubiquitin-activating_enz"/>
</dbReference>
<dbReference type="Proteomes" id="UP001589776">
    <property type="component" value="Unassembled WGS sequence"/>
</dbReference>
<dbReference type="EMBL" id="JBHLWN010000105">
    <property type="protein sequence ID" value="MFC0215895.1"/>
    <property type="molecule type" value="Genomic_DNA"/>
</dbReference>
<accession>A0ABV6DTC2</accession>
<name>A0ABV6DTC2_9BACL</name>